<dbReference type="Pfam" id="PF03749">
    <property type="entry name" value="SfsA"/>
    <property type="match status" value="1"/>
</dbReference>
<dbReference type="InterPro" id="IPR005224">
    <property type="entry name" value="SfsA"/>
</dbReference>
<dbReference type="PANTHER" id="PTHR30545:SF2">
    <property type="entry name" value="SUGAR FERMENTATION STIMULATION PROTEIN A"/>
    <property type="match status" value="1"/>
</dbReference>
<dbReference type="PANTHER" id="PTHR30545">
    <property type="entry name" value="SUGAR FERMENTATION STIMULATION PROTEIN A"/>
    <property type="match status" value="1"/>
</dbReference>
<dbReference type="Pfam" id="PF17746">
    <property type="entry name" value="SfsA_N"/>
    <property type="match status" value="1"/>
</dbReference>
<dbReference type="Proteomes" id="UP000228621">
    <property type="component" value="Unassembled WGS sequence"/>
</dbReference>
<dbReference type="AlphaFoldDB" id="A0A2A5JK69"/>
<keyword evidence="5" id="KW-1185">Reference proteome</keyword>
<sequence length="239" mass="27064">MKFSSQLQPATLQKRYKRFLVDLRAPNGDEFTVHCANTGRMTHCADPGFTAYYSSSNNPKRKYKHSLELTQNPHGHFICVNTAMANKVSVEAIEAGKISQLQGYRTLQTEVKYGAENSRIDILLSDPIDSEAQQLCYVEVKSVTLLEQQQGFFPDAETVRGQKHLRELIHIKQQGHRAVLLFAALHTGINSVKPAQHIDKKYAELIKEAITHGVEIMAYKAHIDDQQIQLIEQIPFDYA</sequence>
<dbReference type="OrthoDB" id="9802365at2"/>
<evidence type="ECO:0000259" key="2">
    <source>
        <dbReference type="Pfam" id="PF03749"/>
    </source>
</evidence>
<evidence type="ECO:0000259" key="3">
    <source>
        <dbReference type="Pfam" id="PF17746"/>
    </source>
</evidence>
<evidence type="ECO:0000313" key="4">
    <source>
        <dbReference type="EMBL" id="PCK29826.1"/>
    </source>
</evidence>
<comment type="caution">
    <text evidence="4">The sequence shown here is derived from an EMBL/GenBank/DDBJ whole genome shotgun (WGS) entry which is preliminary data.</text>
</comment>
<proteinExistence type="inferred from homology"/>
<dbReference type="EMBL" id="NKHF01000102">
    <property type="protein sequence ID" value="PCK29826.1"/>
    <property type="molecule type" value="Genomic_DNA"/>
</dbReference>
<accession>A0A2A5JK69</accession>
<evidence type="ECO:0000256" key="1">
    <source>
        <dbReference type="HAMAP-Rule" id="MF_00095"/>
    </source>
</evidence>
<feature type="domain" description="Sugar fermentation stimulation protein C-terminal" evidence="2">
    <location>
        <begin position="84"/>
        <end position="226"/>
    </location>
</feature>
<dbReference type="RefSeq" id="WP_099643916.1">
    <property type="nucleotide sequence ID" value="NZ_JAQPZX010000037.1"/>
</dbReference>
<dbReference type="Gene3D" id="3.40.1350.60">
    <property type="match status" value="1"/>
</dbReference>
<dbReference type="Gene3D" id="2.40.50.580">
    <property type="match status" value="1"/>
</dbReference>
<organism evidence="4 5">
    <name type="scientific">Pseudoalteromonas piscicida</name>
    <dbReference type="NCBI Taxonomy" id="43662"/>
    <lineage>
        <taxon>Bacteria</taxon>
        <taxon>Pseudomonadati</taxon>
        <taxon>Pseudomonadota</taxon>
        <taxon>Gammaproteobacteria</taxon>
        <taxon>Alteromonadales</taxon>
        <taxon>Pseudoalteromonadaceae</taxon>
        <taxon>Pseudoalteromonas</taxon>
    </lineage>
</organism>
<dbReference type="FunFam" id="3.40.1350.60:FF:000001">
    <property type="entry name" value="Sugar fermentation stimulation protein A"/>
    <property type="match status" value="1"/>
</dbReference>
<dbReference type="InterPro" id="IPR040452">
    <property type="entry name" value="SfsA_C"/>
</dbReference>
<dbReference type="InterPro" id="IPR041465">
    <property type="entry name" value="SfsA_N"/>
</dbReference>
<name>A0A2A5JK69_PSEO7</name>
<evidence type="ECO:0000313" key="5">
    <source>
        <dbReference type="Proteomes" id="UP000228621"/>
    </source>
</evidence>
<comment type="similarity">
    <text evidence="1">Belongs to the SfsA family.</text>
</comment>
<dbReference type="GO" id="GO:0003677">
    <property type="term" value="F:DNA binding"/>
    <property type="evidence" value="ECO:0007669"/>
    <property type="project" value="InterPro"/>
</dbReference>
<dbReference type="HAMAP" id="MF_00095">
    <property type="entry name" value="SfsA"/>
    <property type="match status" value="1"/>
</dbReference>
<gene>
    <name evidence="1" type="primary">sfsA</name>
    <name evidence="4" type="ORF">CEX98_20785</name>
</gene>
<dbReference type="CDD" id="cd22359">
    <property type="entry name" value="SfsA-like_bacterial"/>
    <property type="match status" value="1"/>
</dbReference>
<reference evidence="5" key="1">
    <citation type="journal article" date="2019" name="Genome Announc.">
        <title>Draft Genome Sequence of Pseudoalteromonas piscicida Strain 36Y ROTHPW, an Hypersaline Seawater Isolate from the South Coast of Sonora, Mexico.</title>
        <authorList>
            <person name="Sanchez-Diaz R."/>
            <person name="Molina-Garza Z.J."/>
            <person name="Cruz-Suarez L.E."/>
            <person name="Selvin J."/>
            <person name="Kiran G.S."/>
            <person name="Ibarra-Gamez J.C."/>
            <person name="Gomez-Gil B."/>
            <person name="Galaviz-Silva L."/>
        </authorList>
    </citation>
    <scope>NUCLEOTIDE SEQUENCE [LARGE SCALE GENOMIC DNA]</scope>
    <source>
        <strain evidence="5">36Y_RITHPW</strain>
    </source>
</reference>
<protein>
    <recommendedName>
        <fullName evidence="1">Sugar fermentation stimulation protein homolog</fullName>
    </recommendedName>
</protein>
<dbReference type="FunFam" id="2.40.50.580:FF:000001">
    <property type="entry name" value="Sugar fermentation stimulation protein A"/>
    <property type="match status" value="1"/>
</dbReference>
<feature type="domain" description="SfsA N-terminal OB" evidence="3">
    <location>
        <begin position="14"/>
        <end position="80"/>
    </location>
</feature>
<dbReference type="NCBIfam" id="TIGR00230">
    <property type="entry name" value="sfsA"/>
    <property type="match status" value="1"/>
</dbReference>